<gene>
    <name evidence="5" type="ORF">DARMORV10_A01P24870.1</name>
</gene>
<evidence type="ECO:0000256" key="2">
    <source>
        <dbReference type="ARBA" id="ARBA00022840"/>
    </source>
</evidence>
<organism evidence="5">
    <name type="scientific">Brassica napus</name>
    <name type="common">Rape</name>
    <dbReference type="NCBI Taxonomy" id="3708"/>
    <lineage>
        <taxon>Eukaryota</taxon>
        <taxon>Viridiplantae</taxon>
        <taxon>Streptophyta</taxon>
        <taxon>Embryophyta</taxon>
        <taxon>Tracheophyta</taxon>
        <taxon>Spermatophyta</taxon>
        <taxon>Magnoliopsida</taxon>
        <taxon>eudicotyledons</taxon>
        <taxon>Gunneridae</taxon>
        <taxon>Pentapetalae</taxon>
        <taxon>rosids</taxon>
        <taxon>malvids</taxon>
        <taxon>Brassicales</taxon>
        <taxon>Brassicaceae</taxon>
        <taxon>Brassiceae</taxon>
        <taxon>Brassica</taxon>
    </lineage>
</organism>
<protein>
    <submittedName>
        <fullName evidence="5">(rape) hypothetical protein</fullName>
    </submittedName>
</protein>
<evidence type="ECO:0000256" key="3">
    <source>
        <dbReference type="RuleBase" id="RU003651"/>
    </source>
</evidence>
<name>A0A816XWI3_BRANA</name>
<sequence>MDAEESSSDDDDEPVRDEFVRWLRRITAQEMRLSEYPRCNLLFKSNRRVSVWTRGERQRFFGALFSVGVAYADPDEVLSHTTSVYNLILMQANGKSSVLTNPPPNYADIARKEGTRIQEPIQSKGSQYCSCPRFNVSIRGQKITLKFKVPSSCEVPQLIANIGSHWWFRHDIAFLGQATETLLLSCYPSPVAWQITLRSAEKKKEPGASEDESDEDLCILIFGSLLHSDKVEVEFIKKESLTTEELEAFVSALQVAGQNVDEIRQVEVEVVEINLKQTDPDLCCLRAHQELERHLVRVIANQADIPLLYVPLEAVMSKYYGESERLLGAVFSQANEISDGAIIFLDEIAAFSISHDSEMHEEKHRVLYVLLRQIDGFEQDKKVVVIAATNRKQDLDPALISRFESMIMVGLANPSRNHRPVCKTTLKA</sequence>
<dbReference type="InterPro" id="IPR003960">
    <property type="entry name" value="ATPase_AAA_CS"/>
</dbReference>
<evidence type="ECO:0000256" key="1">
    <source>
        <dbReference type="ARBA" id="ARBA00022741"/>
    </source>
</evidence>
<proteinExistence type="inferred from homology"/>
<evidence type="ECO:0000313" key="5">
    <source>
        <dbReference type="EMBL" id="CAF2151673.1"/>
    </source>
</evidence>
<dbReference type="InterPro" id="IPR003959">
    <property type="entry name" value="ATPase_AAA_core"/>
</dbReference>
<dbReference type="EMBL" id="HG994355">
    <property type="protein sequence ID" value="CAF2151673.1"/>
    <property type="molecule type" value="Genomic_DNA"/>
</dbReference>
<reference evidence="5" key="1">
    <citation type="submission" date="2021-01" db="EMBL/GenBank/DDBJ databases">
        <authorList>
            <consortium name="Genoscope - CEA"/>
            <person name="William W."/>
        </authorList>
    </citation>
    <scope>NUCLEOTIDE SEQUENCE</scope>
</reference>
<dbReference type="SMR" id="A0A816XWI3"/>
<keyword evidence="1 3" id="KW-0547">Nucleotide-binding</keyword>
<dbReference type="AlphaFoldDB" id="A0A816XWI3"/>
<dbReference type="Pfam" id="PF00004">
    <property type="entry name" value="AAA"/>
    <property type="match status" value="1"/>
</dbReference>
<dbReference type="SUPFAM" id="SSF52540">
    <property type="entry name" value="P-loop containing nucleoside triphosphate hydrolases"/>
    <property type="match status" value="1"/>
</dbReference>
<dbReference type="PANTHER" id="PTHR23073">
    <property type="entry name" value="26S PROTEASOME REGULATORY SUBUNIT"/>
    <property type="match status" value="1"/>
</dbReference>
<dbReference type="GO" id="GO:0005524">
    <property type="term" value="F:ATP binding"/>
    <property type="evidence" value="ECO:0007669"/>
    <property type="project" value="UniProtKB-KW"/>
</dbReference>
<keyword evidence="2 3" id="KW-0067">ATP-binding</keyword>
<dbReference type="GO" id="GO:0016887">
    <property type="term" value="F:ATP hydrolysis activity"/>
    <property type="evidence" value="ECO:0007669"/>
    <property type="project" value="InterPro"/>
</dbReference>
<dbReference type="Gene3D" id="3.40.50.300">
    <property type="entry name" value="P-loop containing nucleotide triphosphate hydrolases"/>
    <property type="match status" value="1"/>
</dbReference>
<dbReference type="InterPro" id="IPR027417">
    <property type="entry name" value="P-loop_NTPase"/>
</dbReference>
<feature type="domain" description="ATPase AAA-type core" evidence="4">
    <location>
        <begin position="295"/>
        <end position="410"/>
    </location>
</feature>
<comment type="similarity">
    <text evidence="3">Belongs to the AAA ATPase family.</text>
</comment>
<dbReference type="PROSITE" id="PS00674">
    <property type="entry name" value="AAA"/>
    <property type="match status" value="1"/>
</dbReference>
<evidence type="ECO:0000259" key="4">
    <source>
        <dbReference type="Pfam" id="PF00004"/>
    </source>
</evidence>
<dbReference type="Proteomes" id="UP001295469">
    <property type="component" value="Chromosome A01"/>
</dbReference>
<dbReference type="InterPro" id="IPR050221">
    <property type="entry name" value="26S_Proteasome_ATPase"/>
</dbReference>
<accession>A0A816XWI3</accession>
<dbReference type="CDD" id="cd19481">
    <property type="entry name" value="RecA-like_protease"/>
    <property type="match status" value="1"/>
</dbReference>